<comment type="caution">
    <text evidence="2">The sequence shown here is derived from an EMBL/GenBank/DDBJ whole genome shotgun (WGS) entry which is preliminary data.</text>
</comment>
<organism evidence="2 3">
    <name type="scientific">Lepraria neglecta</name>
    <dbReference type="NCBI Taxonomy" id="209136"/>
    <lineage>
        <taxon>Eukaryota</taxon>
        <taxon>Fungi</taxon>
        <taxon>Dikarya</taxon>
        <taxon>Ascomycota</taxon>
        <taxon>Pezizomycotina</taxon>
        <taxon>Lecanoromycetes</taxon>
        <taxon>OSLEUM clade</taxon>
        <taxon>Lecanoromycetidae</taxon>
        <taxon>Lecanorales</taxon>
        <taxon>Lecanorineae</taxon>
        <taxon>Stereocaulaceae</taxon>
        <taxon>Lepraria</taxon>
    </lineage>
</organism>
<evidence type="ECO:0000313" key="2">
    <source>
        <dbReference type="EMBL" id="KAK3167401.1"/>
    </source>
</evidence>
<dbReference type="EMBL" id="JASNWA010000011">
    <property type="protein sequence ID" value="KAK3167401.1"/>
    <property type="molecule type" value="Genomic_DNA"/>
</dbReference>
<keyword evidence="3" id="KW-1185">Reference proteome</keyword>
<protein>
    <submittedName>
        <fullName evidence="2">Uncharacterized protein</fullName>
    </submittedName>
</protein>
<dbReference type="AlphaFoldDB" id="A0AAD9YWS9"/>
<feature type="region of interest" description="Disordered" evidence="1">
    <location>
        <begin position="60"/>
        <end position="86"/>
    </location>
</feature>
<dbReference type="Proteomes" id="UP001276659">
    <property type="component" value="Unassembled WGS sequence"/>
</dbReference>
<reference evidence="2" key="1">
    <citation type="submission" date="2022-11" db="EMBL/GenBank/DDBJ databases">
        <title>Chromosomal genome sequence assembly and mating type (MAT) locus characterization of the leprose asexual lichenized fungus Lepraria neglecta (Nyl.) Erichsen.</title>
        <authorList>
            <person name="Allen J.L."/>
            <person name="Pfeffer B."/>
        </authorList>
    </citation>
    <scope>NUCLEOTIDE SEQUENCE</scope>
    <source>
        <strain evidence="2">Allen 5258</strain>
    </source>
</reference>
<accession>A0AAD9YWS9</accession>
<proteinExistence type="predicted"/>
<evidence type="ECO:0000256" key="1">
    <source>
        <dbReference type="SAM" id="MobiDB-lite"/>
    </source>
</evidence>
<sequence length="86" mass="9823">MFASMIIDKLRHQLDYEFVAYFFMRSAHPHSAFEVAANLLRQLCVHFHVVPKPLQQFYERSNGEPDHGVKGGGFARSTERGVTGDQ</sequence>
<evidence type="ECO:0000313" key="3">
    <source>
        <dbReference type="Proteomes" id="UP001276659"/>
    </source>
</evidence>
<gene>
    <name evidence="2" type="ORF">OEA41_010528</name>
</gene>
<name>A0AAD9YWS9_9LECA</name>